<name>A0A8T1I8R0_9STRA</name>
<comment type="caution">
    <text evidence="4">The sequence shown here is derived from an EMBL/GenBank/DDBJ whole genome shotgun (WGS) entry which is preliminary data.</text>
</comment>
<evidence type="ECO:0000313" key="4">
    <source>
        <dbReference type="EMBL" id="KAG3221280.1"/>
    </source>
</evidence>
<proteinExistence type="predicted"/>
<dbReference type="EMBL" id="RCMV01000225">
    <property type="protein sequence ID" value="KAG3221280.1"/>
    <property type="molecule type" value="Genomic_DNA"/>
</dbReference>
<evidence type="ECO:0000313" key="3">
    <source>
        <dbReference type="EMBL" id="KAG2983140.1"/>
    </source>
</evidence>
<feature type="region of interest" description="Disordered" evidence="1">
    <location>
        <begin position="213"/>
        <end position="252"/>
    </location>
</feature>
<dbReference type="Proteomes" id="UP000735874">
    <property type="component" value="Unassembled WGS sequence"/>
</dbReference>
<feature type="region of interest" description="Disordered" evidence="1">
    <location>
        <begin position="80"/>
        <end position="121"/>
    </location>
</feature>
<organism evidence="4 5">
    <name type="scientific">Phytophthora cactorum</name>
    <dbReference type="NCBI Taxonomy" id="29920"/>
    <lineage>
        <taxon>Eukaryota</taxon>
        <taxon>Sar</taxon>
        <taxon>Stramenopiles</taxon>
        <taxon>Oomycota</taxon>
        <taxon>Peronosporomycetes</taxon>
        <taxon>Peronosporales</taxon>
        <taxon>Peronosporaceae</taxon>
        <taxon>Phytophthora</taxon>
    </lineage>
</organism>
<dbReference type="VEuPathDB" id="FungiDB:PC110_g11604"/>
<accession>A0A8T1I8R0</accession>
<dbReference type="Proteomes" id="UP000760860">
    <property type="component" value="Unassembled WGS sequence"/>
</dbReference>
<gene>
    <name evidence="2" type="ORF">PC113_g10350</name>
    <name evidence="3" type="ORF">PC118_g9581</name>
    <name evidence="4" type="ORF">PC129_g7978</name>
</gene>
<sequence length="492" mass="56311">MLLELQPEAHHSRSSLVLGWHNWDRVGIVLGTRVFTWLVSEFRLQVLAYHFRSFPDNPNKAHWALSSCVAQLKSIIQPLPRSMASRSSRRSSAAAPTPGSKMAASATSSLTSESAEVARKRKHRELVKRQYYQKLEVLKELGQQERALATQHSALLRYVQARPLVATLGGPTASVRILHDRYVQATSEKEKQMKENATLRRIHSQHLTFRKKLAAARAAEERERQRERDGTGGVREEPTKEPESSESANEKHHLKMKLITTDACYEVIRAAYGDVCSFRTSRDFYTSNAEVLGWTHRYRLEEEKLQYSICKFFPRRTAHEISDRGWAVMTNESSYKALHSRGMTSNLHDIQTVNEDNRVFCRELQRPGQNAVMKTLLLMSRFQTDNGYMTIYRALDHVKFGFSGVVSPKTEAKSETDLMMNSTTPEPHVVWLDMFAWTSFESRSDGSGVDFHFGGEMKHFSADNAKFWMMEVLLMALRWESRTVGPLITLHS</sequence>
<dbReference type="EMBL" id="RCMG01000275">
    <property type="protein sequence ID" value="KAG2857845.1"/>
    <property type="molecule type" value="Genomic_DNA"/>
</dbReference>
<dbReference type="Proteomes" id="UP000697107">
    <property type="component" value="Unassembled WGS sequence"/>
</dbReference>
<dbReference type="AlphaFoldDB" id="A0A8T1I8R0"/>
<feature type="compositionally biased region" description="Basic and acidic residues" evidence="1">
    <location>
        <begin position="218"/>
        <end position="251"/>
    </location>
</feature>
<evidence type="ECO:0000313" key="5">
    <source>
        <dbReference type="Proteomes" id="UP000760860"/>
    </source>
</evidence>
<evidence type="ECO:0000256" key="1">
    <source>
        <dbReference type="SAM" id="MobiDB-lite"/>
    </source>
</evidence>
<feature type="compositionally biased region" description="Low complexity" evidence="1">
    <location>
        <begin position="81"/>
        <end position="95"/>
    </location>
</feature>
<dbReference type="EMBL" id="RCML01000264">
    <property type="protein sequence ID" value="KAG2983140.1"/>
    <property type="molecule type" value="Genomic_DNA"/>
</dbReference>
<evidence type="ECO:0000313" key="2">
    <source>
        <dbReference type="EMBL" id="KAG2857845.1"/>
    </source>
</evidence>
<protein>
    <submittedName>
        <fullName evidence="4">Uncharacterized protein</fullName>
    </submittedName>
</protein>
<reference evidence="4" key="1">
    <citation type="submission" date="2018-05" db="EMBL/GenBank/DDBJ databases">
        <title>Effector identification in a new, highly contiguous assembly of the strawberry crown rot pathogen Phytophthora cactorum.</title>
        <authorList>
            <person name="Armitage A.D."/>
            <person name="Nellist C.F."/>
            <person name="Bates H."/>
            <person name="Vickerstaff R.J."/>
            <person name="Harrison R.J."/>
        </authorList>
    </citation>
    <scope>NUCLEOTIDE SEQUENCE</scope>
    <source>
        <strain evidence="2">15-7</strain>
        <strain evidence="3">P415</strain>
        <strain evidence="4">P421</strain>
    </source>
</reference>
<feature type="compositionally biased region" description="Low complexity" evidence="1">
    <location>
        <begin position="103"/>
        <end position="115"/>
    </location>
</feature>